<dbReference type="InterPro" id="IPR006311">
    <property type="entry name" value="TAT_signal"/>
</dbReference>
<name>A0A518D3R2_9BACT</name>
<dbReference type="PANTHER" id="PTHR43737">
    <property type="entry name" value="BLL7424 PROTEIN"/>
    <property type="match status" value="1"/>
</dbReference>
<proteinExistence type="predicted"/>
<dbReference type="OrthoDB" id="9779968at2"/>
<keyword evidence="2" id="KW-1185">Reference proteome</keyword>
<evidence type="ECO:0000313" key="1">
    <source>
        <dbReference type="EMBL" id="QDU86105.1"/>
    </source>
</evidence>
<dbReference type="PROSITE" id="PS51318">
    <property type="entry name" value="TAT"/>
    <property type="match status" value="1"/>
</dbReference>
<dbReference type="Pfam" id="PF07394">
    <property type="entry name" value="DUF1501"/>
    <property type="match status" value="1"/>
</dbReference>
<dbReference type="Proteomes" id="UP000319342">
    <property type="component" value="Chromosome"/>
</dbReference>
<dbReference type="AlphaFoldDB" id="A0A518D3R2"/>
<protein>
    <recommendedName>
        <fullName evidence="3">DUF1501 domain-containing protein</fullName>
    </recommendedName>
</protein>
<sequence length="411" mass="43070">MTERIGSFGPARLSRRRFVVGGLAITALGALPTPGLAHTSSRRGERETILVVVQLTGGNDGLNTLVPVAQDAWYRARPSLSRVASGAHELGSGFALHPALGPLAPLFEGGELTCLHSVGHPDPDRSHFRSMEVWHTGSLERRSANERPTGWLARLGEQIIARDGSAPAMLHVGGGALPLSLVGAEGPAPSVADLEQLRPGGGATAAAVRAALYAEPGSEAGDARDVAYLRRTARAAVDLGRRLEDGARAPLAADWPRHELARDLALVARLVRSGLGARIYQVELGGFDTHRGQPTIHAELLRQLGGALAAFQAELSAAGRADDVLTLVFSEFGRRVRENASAGTDHGAAGPVFVLGPAARGGFVGTPPDLEHLVDGDLPHGIDFRSVYATLESRWLGLDPSSDLPGTAFLA</sequence>
<dbReference type="PANTHER" id="PTHR43737:SF1">
    <property type="entry name" value="DUF1501 DOMAIN-CONTAINING PROTEIN"/>
    <property type="match status" value="1"/>
</dbReference>
<gene>
    <name evidence="1" type="ORF">Pla163_32540</name>
</gene>
<accession>A0A518D3R2</accession>
<dbReference type="RefSeq" id="WP_145190725.1">
    <property type="nucleotide sequence ID" value="NZ_CP036290.1"/>
</dbReference>
<organism evidence="1 2">
    <name type="scientific">Rohdeia mirabilis</name>
    <dbReference type="NCBI Taxonomy" id="2528008"/>
    <lineage>
        <taxon>Bacteria</taxon>
        <taxon>Pseudomonadati</taxon>
        <taxon>Planctomycetota</taxon>
        <taxon>Planctomycetia</taxon>
        <taxon>Planctomycetia incertae sedis</taxon>
        <taxon>Rohdeia</taxon>
    </lineage>
</organism>
<dbReference type="InterPro" id="IPR010869">
    <property type="entry name" value="DUF1501"/>
</dbReference>
<evidence type="ECO:0008006" key="3">
    <source>
        <dbReference type="Google" id="ProtNLM"/>
    </source>
</evidence>
<evidence type="ECO:0000313" key="2">
    <source>
        <dbReference type="Proteomes" id="UP000319342"/>
    </source>
</evidence>
<dbReference type="EMBL" id="CP036290">
    <property type="protein sequence ID" value="QDU86105.1"/>
    <property type="molecule type" value="Genomic_DNA"/>
</dbReference>
<reference evidence="1 2" key="1">
    <citation type="submission" date="2019-02" db="EMBL/GenBank/DDBJ databases">
        <title>Deep-cultivation of Planctomycetes and their phenomic and genomic characterization uncovers novel biology.</title>
        <authorList>
            <person name="Wiegand S."/>
            <person name="Jogler M."/>
            <person name="Boedeker C."/>
            <person name="Pinto D."/>
            <person name="Vollmers J."/>
            <person name="Rivas-Marin E."/>
            <person name="Kohn T."/>
            <person name="Peeters S.H."/>
            <person name="Heuer A."/>
            <person name="Rast P."/>
            <person name="Oberbeckmann S."/>
            <person name="Bunk B."/>
            <person name="Jeske O."/>
            <person name="Meyerdierks A."/>
            <person name="Storesund J.E."/>
            <person name="Kallscheuer N."/>
            <person name="Luecker S."/>
            <person name="Lage O.M."/>
            <person name="Pohl T."/>
            <person name="Merkel B.J."/>
            <person name="Hornburger P."/>
            <person name="Mueller R.-W."/>
            <person name="Bruemmer F."/>
            <person name="Labrenz M."/>
            <person name="Spormann A.M."/>
            <person name="Op den Camp H."/>
            <person name="Overmann J."/>
            <person name="Amann R."/>
            <person name="Jetten M.S.M."/>
            <person name="Mascher T."/>
            <person name="Medema M.H."/>
            <person name="Devos D.P."/>
            <person name="Kaster A.-K."/>
            <person name="Ovreas L."/>
            <person name="Rohde M."/>
            <person name="Galperin M.Y."/>
            <person name="Jogler C."/>
        </authorList>
    </citation>
    <scope>NUCLEOTIDE SEQUENCE [LARGE SCALE GENOMIC DNA]</scope>
    <source>
        <strain evidence="1 2">Pla163</strain>
    </source>
</reference>